<sequence length="252" mass="28101">MRLGEIIYPLLATHFTAFNSPLNPTKQSPNASEAKWVKQFLALPDLVRNPAADVIVKQLSLSAYVWWAPALLNTSPKDLPLLNEKANTFVDQSVKYFNPESNRLVDSQKFMDIWLAGIPLEATNAIVEGLSGSIDEKRRSVLKILGRGLGLKSHPDKIVGLNIGNPLFTRANWKYVNLAKIGLLEFTRHFPLAQAATANLLGLIVTLKPAKDLDTNIIWETRVALNQSDFEVYIGDQNDHAKFERTMRLGAL</sequence>
<proteinExistence type="predicted"/>
<accession>A0A4P9ZZV0</accession>
<keyword evidence="2" id="KW-1185">Reference proteome</keyword>
<organism evidence="1 2">
    <name type="scientific">Dimargaris cristalligena</name>
    <dbReference type="NCBI Taxonomy" id="215637"/>
    <lineage>
        <taxon>Eukaryota</taxon>
        <taxon>Fungi</taxon>
        <taxon>Fungi incertae sedis</taxon>
        <taxon>Zoopagomycota</taxon>
        <taxon>Kickxellomycotina</taxon>
        <taxon>Dimargaritomycetes</taxon>
        <taxon>Dimargaritales</taxon>
        <taxon>Dimargaritaceae</taxon>
        <taxon>Dimargaris</taxon>
    </lineage>
</organism>
<name>A0A4P9ZZV0_9FUNG</name>
<evidence type="ECO:0000313" key="1">
    <source>
        <dbReference type="EMBL" id="RKP38671.1"/>
    </source>
</evidence>
<dbReference type="EMBL" id="ML002341">
    <property type="protein sequence ID" value="RKP38671.1"/>
    <property type="molecule type" value="Genomic_DNA"/>
</dbReference>
<protein>
    <submittedName>
        <fullName evidence="1">Uncharacterized protein</fullName>
    </submittedName>
</protein>
<gene>
    <name evidence="1" type="ORF">BJ085DRAFT_30069</name>
</gene>
<dbReference type="Proteomes" id="UP000268162">
    <property type="component" value="Unassembled WGS sequence"/>
</dbReference>
<reference evidence="2" key="1">
    <citation type="journal article" date="2018" name="Nat. Microbiol.">
        <title>Leveraging single-cell genomics to expand the fungal tree of life.</title>
        <authorList>
            <person name="Ahrendt S.R."/>
            <person name="Quandt C.A."/>
            <person name="Ciobanu D."/>
            <person name="Clum A."/>
            <person name="Salamov A."/>
            <person name="Andreopoulos B."/>
            <person name="Cheng J.F."/>
            <person name="Woyke T."/>
            <person name="Pelin A."/>
            <person name="Henrissat B."/>
            <person name="Reynolds N.K."/>
            <person name="Benny G.L."/>
            <person name="Smith M.E."/>
            <person name="James T.Y."/>
            <person name="Grigoriev I.V."/>
        </authorList>
    </citation>
    <scope>NUCLEOTIDE SEQUENCE [LARGE SCALE GENOMIC DNA]</scope>
    <source>
        <strain evidence="2">RSA 468</strain>
    </source>
</reference>
<evidence type="ECO:0000313" key="2">
    <source>
        <dbReference type="Proteomes" id="UP000268162"/>
    </source>
</evidence>
<dbReference type="AlphaFoldDB" id="A0A4P9ZZV0"/>